<feature type="domain" description="Wax synthase" evidence="6">
    <location>
        <begin position="261"/>
        <end position="346"/>
    </location>
</feature>
<feature type="transmembrane region" description="Helical" evidence="5">
    <location>
        <begin position="343"/>
        <end position="366"/>
    </location>
</feature>
<feature type="transmembrane region" description="Helical" evidence="5">
    <location>
        <begin position="12"/>
        <end position="33"/>
    </location>
</feature>
<gene>
    <name evidence="7" type="ORF">B0T11DRAFT_300978</name>
</gene>
<reference evidence="7" key="1">
    <citation type="journal article" date="2021" name="Nat. Commun.">
        <title>Genetic determinants of endophytism in the Arabidopsis root mycobiome.</title>
        <authorList>
            <person name="Mesny F."/>
            <person name="Miyauchi S."/>
            <person name="Thiergart T."/>
            <person name="Pickel B."/>
            <person name="Atanasova L."/>
            <person name="Karlsson M."/>
            <person name="Huettel B."/>
            <person name="Barry K.W."/>
            <person name="Haridas S."/>
            <person name="Chen C."/>
            <person name="Bauer D."/>
            <person name="Andreopoulos W."/>
            <person name="Pangilinan J."/>
            <person name="LaButti K."/>
            <person name="Riley R."/>
            <person name="Lipzen A."/>
            <person name="Clum A."/>
            <person name="Drula E."/>
            <person name="Henrissat B."/>
            <person name="Kohler A."/>
            <person name="Grigoriev I.V."/>
            <person name="Martin F.M."/>
            <person name="Hacquard S."/>
        </authorList>
    </citation>
    <scope>NUCLEOTIDE SEQUENCE</scope>
    <source>
        <strain evidence="7">MPI-CAGE-AT-0016</strain>
    </source>
</reference>
<dbReference type="EMBL" id="JAGPXD010000005">
    <property type="protein sequence ID" value="KAH7353915.1"/>
    <property type="molecule type" value="Genomic_DNA"/>
</dbReference>
<dbReference type="InterPro" id="IPR032805">
    <property type="entry name" value="Wax_synthase_dom"/>
</dbReference>
<keyword evidence="3 5" id="KW-1133">Transmembrane helix</keyword>
<keyword evidence="4 5" id="KW-0472">Membrane</keyword>
<protein>
    <submittedName>
        <fullName evidence="7">Membrane bound O-acyl transferase family-domain-containing protein</fullName>
    </submittedName>
</protein>
<evidence type="ECO:0000256" key="3">
    <source>
        <dbReference type="ARBA" id="ARBA00022989"/>
    </source>
</evidence>
<sequence length="421" mass="47152">MSALLTNLSWRAATPQLCFAASTSLTTIALHFSPRLQRRIFLTPVVILAFLAVLSIDGHRTAWGPSGLDSVTGLIACFYTLAAPLVLGVHQHSVLRELQNSAVGPKENQKLPSPECHPVFTRPTRQTLAAAWRIWNNPRALRFNNTIPFRNPLSRLQRARFASRRMGKLLLILVLDTFLLQPLFNAIDEGNLLHHYAPSQESLFRRLAIGDPSLYDTHALTLRTSTTFWWIWGNYASLEVGHAILSIVGVGVLCLDEPEDWPPLYGSLTEAYTLRRFWGRFWHSCMAPSAWEWSCRACGLLGLRGKSANRDALAALGVFLVSGCAHGLVALRKGEGAPGKDIMFFMANYVLVIFERFVGGCAVAILRGSRARCMLESAKLMRLLRVCGYTWVFFCLFWLSPKWLYPKFYLLSVQSESLVAP</sequence>
<feature type="transmembrane region" description="Helical" evidence="5">
    <location>
        <begin position="386"/>
        <end position="405"/>
    </location>
</feature>
<feature type="transmembrane region" description="Helical" evidence="5">
    <location>
        <begin position="70"/>
        <end position="89"/>
    </location>
</feature>
<name>A0A8K0WZY4_9PEZI</name>
<feature type="transmembrane region" description="Helical" evidence="5">
    <location>
        <begin position="312"/>
        <end position="331"/>
    </location>
</feature>
<evidence type="ECO:0000313" key="8">
    <source>
        <dbReference type="Proteomes" id="UP000813385"/>
    </source>
</evidence>
<evidence type="ECO:0000259" key="6">
    <source>
        <dbReference type="Pfam" id="PF13813"/>
    </source>
</evidence>
<evidence type="ECO:0000313" key="7">
    <source>
        <dbReference type="EMBL" id="KAH7353915.1"/>
    </source>
</evidence>
<evidence type="ECO:0000256" key="2">
    <source>
        <dbReference type="ARBA" id="ARBA00022692"/>
    </source>
</evidence>
<organism evidence="7 8">
    <name type="scientific">Plectosphaerella cucumerina</name>
    <dbReference type="NCBI Taxonomy" id="40658"/>
    <lineage>
        <taxon>Eukaryota</taxon>
        <taxon>Fungi</taxon>
        <taxon>Dikarya</taxon>
        <taxon>Ascomycota</taxon>
        <taxon>Pezizomycotina</taxon>
        <taxon>Sordariomycetes</taxon>
        <taxon>Hypocreomycetidae</taxon>
        <taxon>Glomerellales</taxon>
        <taxon>Plectosphaerellaceae</taxon>
        <taxon>Plectosphaerella</taxon>
    </lineage>
</organism>
<evidence type="ECO:0000256" key="5">
    <source>
        <dbReference type="SAM" id="Phobius"/>
    </source>
</evidence>
<keyword evidence="8" id="KW-1185">Reference proteome</keyword>
<dbReference type="GO" id="GO:0016020">
    <property type="term" value="C:membrane"/>
    <property type="evidence" value="ECO:0007669"/>
    <property type="project" value="UniProtKB-SubCell"/>
</dbReference>
<feature type="transmembrane region" description="Helical" evidence="5">
    <location>
        <begin position="40"/>
        <end position="58"/>
    </location>
</feature>
<comment type="caution">
    <text evidence="7">The sequence shown here is derived from an EMBL/GenBank/DDBJ whole genome shotgun (WGS) entry which is preliminary data.</text>
</comment>
<accession>A0A8K0WZY4</accession>
<dbReference type="AlphaFoldDB" id="A0A8K0WZY4"/>
<comment type="subcellular location">
    <subcellularLocation>
        <location evidence="1">Membrane</location>
        <topology evidence="1">Multi-pass membrane protein</topology>
    </subcellularLocation>
</comment>
<dbReference type="Pfam" id="PF13813">
    <property type="entry name" value="MBOAT_2"/>
    <property type="match status" value="1"/>
</dbReference>
<dbReference type="Proteomes" id="UP000813385">
    <property type="component" value="Unassembled WGS sequence"/>
</dbReference>
<keyword evidence="7" id="KW-0808">Transferase</keyword>
<dbReference type="GO" id="GO:0016740">
    <property type="term" value="F:transferase activity"/>
    <property type="evidence" value="ECO:0007669"/>
    <property type="project" value="UniProtKB-KW"/>
</dbReference>
<proteinExistence type="predicted"/>
<dbReference type="OrthoDB" id="1077582at2759"/>
<evidence type="ECO:0000256" key="1">
    <source>
        <dbReference type="ARBA" id="ARBA00004141"/>
    </source>
</evidence>
<evidence type="ECO:0000256" key="4">
    <source>
        <dbReference type="ARBA" id="ARBA00023136"/>
    </source>
</evidence>
<keyword evidence="2 5" id="KW-0812">Transmembrane</keyword>